<gene>
    <name evidence="1" type="ORF">EV684_102152</name>
</gene>
<dbReference type="EMBL" id="SLXD01000002">
    <property type="protein sequence ID" value="TCP04399.1"/>
    <property type="molecule type" value="Genomic_DNA"/>
</dbReference>
<dbReference type="Proteomes" id="UP000295106">
    <property type="component" value="Unassembled WGS sequence"/>
</dbReference>
<organism evidence="1 2">
    <name type="scientific">Rubrivivax gelatinosus</name>
    <name type="common">Rhodocyclus gelatinosus</name>
    <name type="synonym">Rhodopseudomonas gelatinosa</name>
    <dbReference type="NCBI Taxonomy" id="28068"/>
    <lineage>
        <taxon>Bacteria</taxon>
        <taxon>Pseudomonadati</taxon>
        <taxon>Pseudomonadota</taxon>
        <taxon>Betaproteobacteria</taxon>
        <taxon>Burkholderiales</taxon>
        <taxon>Sphaerotilaceae</taxon>
        <taxon>Rubrivivax</taxon>
    </lineage>
</organism>
<comment type="caution">
    <text evidence="1">The sequence shown here is derived from an EMBL/GenBank/DDBJ whole genome shotgun (WGS) entry which is preliminary data.</text>
</comment>
<protein>
    <submittedName>
        <fullName evidence="1">Uncharacterized protein DUF3182</fullName>
    </submittedName>
</protein>
<dbReference type="RefSeq" id="WP_165908392.1">
    <property type="nucleotide sequence ID" value="NZ_NRRI01000003.1"/>
</dbReference>
<name>A0A4R2MAM5_RUBGE</name>
<dbReference type="AlphaFoldDB" id="A0A4R2MAM5"/>
<dbReference type="Pfam" id="PF11379">
    <property type="entry name" value="DUF3182"/>
    <property type="match status" value="1"/>
</dbReference>
<evidence type="ECO:0000313" key="1">
    <source>
        <dbReference type="EMBL" id="TCP04399.1"/>
    </source>
</evidence>
<dbReference type="InterPro" id="IPR021519">
    <property type="entry name" value="DUF3182"/>
</dbReference>
<sequence length="385" mass="41117">MTALLTATTVRRPTWVRPQPVVAFHDARDPRADGSAPGHDHQTKARVAAGLAALLGWDYVGELRELDRGEAPVYLVPRETLTLAEARRLGVHGPTQVFGGVVPQAFVATKTITHCAAPHATVPLGWSSAFGRAVQQAVLPGRSCFSVADARRAALRLLRRGGVRLKDPGGVGGLGQWALHDAGELDRVLASMDPQAVARHGLVVEINLHDVTTMSVGQVCVGAWQASYYGTQRLTRNRDGQEVYGGSDLVVVRGGFDTLLRRELPSAVRLGIEQALAYHRAAEACFPGFFASRANYDVAQGLDDAGRWRSGVLEQSWRIGGASGAELAALQAFQADPALRLVHASTHEVHGGAEVPSGALVLYDGVDAELGRLTKYAFAQTHVDN</sequence>
<accession>A0A4R2MAM5</accession>
<reference evidence="1 2" key="1">
    <citation type="submission" date="2019-03" db="EMBL/GenBank/DDBJ databases">
        <title>Genomic Encyclopedia of Type Strains, Phase IV (KMG-IV): sequencing the most valuable type-strain genomes for metagenomic binning, comparative biology and taxonomic classification.</title>
        <authorList>
            <person name="Goeker M."/>
        </authorList>
    </citation>
    <scope>NUCLEOTIDE SEQUENCE [LARGE SCALE GENOMIC DNA]</scope>
    <source>
        <strain evidence="1 2">DSM 1709</strain>
    </source>
</reference>
<proteinExistence type="predicted"/>
<evidence type="ECO:0000313" key="2">
    <source>
        <dbReference type="Proteomes" id="UP000295106"/>
    </source>
</evidence>